<evidence type="ECO:0000256" key="1">
    <source>
        <dbReference type="ARBA" id="ARBA00022723"/>
    </source>
</evidence>
<dbReference type="InterPro" id="IPR007527">
    <property type="entry name" value="Znf_SWIM"/>
</dbReference>
<proteinExistence type="predicted"/>
<name>A0A654EGB2_ARATH</name>
<accession>A0A654EGB2</accession>
<organism evidence="7 8">
    <name type="scientific">Arabidopsis thaliana</name>
    <name type="common">Mouse-ear cress</name>
    <dbReference type="NCBI Taxonomy" id="3702"/>
    <lineage>
        <taxon>Eukaryota</taxon>
        <taxon>Viridiplantae</taxon>
        <taxon>Streptophyta</taxon>
        <taxon>Embryophyta</taxon>
        <taxon>Tracheophyta</taxon>
        <taxon>Spermatophyta</taxon>
        <taxon>Magnoliopsida</taxon>
        <taxon>eudicotyledons</taxon>
        <taxon>Gunneridae</taxon>
        <taxon>Pentapetalae</taxon>
        <taxon>rosids</taxon>
        <taxon>malvids</taxon>
        <taxon>Brassicales</taxon>
        <taxon>Brassicaceae</taxon>
        <taxon>Camelineae</taxon>
        <taxon>Arabidopsis</taxon>
    </lineage>
</organism>
<sequence>MMLRNLTESGSLSVKPASLTIFQVNTSAGASFIVDLQRKNCTCKVFDTLGIPCSHALAAARSNGTPIQDLVDDYYKINAWRSAYSAVVMPVPNAADEEVPEEVVNAERLPPQANTGPGRPRKRRIPSTGENTGITEPHAGTQYHRVMKVEGIYIAVVFDVHMKQQVNKRISAMAFENGQRVRYGKASGVWKFRRAQSKKAEDGESFLRLLVRCGSNPRSGGSRYEVDSISASMY</sequence>
<dbReference type="InterPro" id="IPR006564">
    <property type="entry name" value="Znf_PMZ"/>
</dbReference>
<keyword evidence="2 4" id="KW-0863">Zinc-finger</keyword>
<evidence type="ECO:0000256" key="3">
    <source>
        <dbReference type="ARBA" id="ARBA00022833"/>
    </source>
</evidence>
<protein>
    <recommendedName>
        <fullName evidence="6">SWIM-type domain-containing protein</fullName>
    </recommendedName>
</protein>
<keyword evidence="1" id="KW-0479">Metal-binding</keyword>
<feature type="region of interest" description="Disordered" evidence="5">
    <location>
        <begin position="105"/>
        <end position="137"/>
    </location>
</feature>
<dbReference type="SMART" id="SM00575">
    <property type="entry name" value="ZnF_PMZ"/>
    <property type="match status" value="1"/>
</dbReference>
<evidence type="ECO:0000256" key="2">
    <source>
        <dbReference type="ARBA" id="ARBA00022771"/>
    </source>
</evidence>
<evidence type="ECO:0000313" key="8">
    <source>
        <dbReference type="Proteomes" id="UP000426265"/>
    </source>
</evidence>
<reference evidence="7 8" key="1">
    <citation type="submission" date="2019-11" db="EMBL/GenBank/DDBJ databases">
        <authorList>
            <person name="Jiao W.-B."/>
            <person name="Schneeberger K."/>
        </authorList>
    </citation>
    <scope>NUCLEOTIDE SEQUENCE [LARGE SCALE GENOMIC DNA]</scope>
    <source>
        <strain evidence="8">cv. An-1</strain>
    </source>
</reference>
<evidence type="ECO:0000259" key="6">
    <source>
        <dbReference type="PROSITE" id="PS50966"/>
    </source>
</evidence>
<feature type="domain" description="SWIM-type" evidence="6">
    <location>
        <begin position="32"/>
        <end position="64"/>
    </location>
</feature>
<dbReference type="EMBL" id="CACRSJ010000104">
    <property type="protein sequence ID" value="VYS47780.1"/>
    <property type="molecule type" value="Genomic_DNA"/>
</dbReference>
<dbReference type="Proteomes" id="UP000426265">
    <property type="component" value="Unassembled WGS sequence"/>
</dbReference>
<evidence type="ECO:0000256" key="5">
    <source>
        <dbReference type="SAM" id="MobiDB-lite"/>
    </source>
</evidence>
<dbReference type="AlphaFoldDB" id="A0A654EGB2"/>
<dbReference type="GO" id="GO:0008270">
    <property type="term" value="F:zinc ion binding"/>
    <property type="evidence" value="ECO:0007669"/>
    <property type="project" value="UniProtKB-KW"/>
</dbReference>
<gene>
    <name evidence="7" type="ORF">AN1_LOCUS3265</name>
</gene>
<keyword evidence="3" id="KW-0862">Zinc</keyword>
<dbReference type="Pfam" id="PF04434">
    <property type="entry name" value="SWIM"/>
    <property type="match status" value="1"/>
</dbReference>
<dbReference type="PROSITE" id="PS50966">
    <property type="entry name" value="ZF_SWIM"/>
    <property type="match status" value="1"/>
</dbReference>
<evidence type="ECO:0000256" key="4">
    <source>
        <dbReference type="PROSITE-ProRule" id="PRU00325"/>
    </source>
</evidence>
<evidence type="ECO:0000313" key="7">
    <source>
        <dbReference type="EMBL" id="VYS47780.1"/>
    </source>
</evidence>